<dbReference type="RefSeq" id="WP_163792181.1">
    <property type="nucleotide sequence ID" value="NZ_AP022604.1"/>
</dbReference>
<dbReference type="AlphaFoldDB" id="A0A3S4VIY7"/>
<proteinExistence type="predicted"/>
<name>A0A3S4VIY7_MYCCI</name>
<dbReference type="PROSITE" id="PS51257">
    <property type="entry name" value="PROKAR_LIPOPROTEIN"/>
    <property type="match status" value="1"/>
</dbReference>
<dbReference type="Proteomes" id="UP000282551">
    <property type="component" value="Chromosome"/>
</dbReference>
<feature type="signal peptide" evidence="1">
    <location>
        <begin position="1"/>
        <end position="21"/>
    </location>
</feature>
<organism evidence="2 3">
    <name type="scientific">Mycolicibacterium chitae</name>
    <name type="common">Mycobacterium chitae</name>
    <dbReference type="NCBI Taxonomy" id="1792"/>
    <lineage>
        <taxon>Bacteria</taxon>
        <taxon>Bacillati</taxon>
        <taxon>Actinomycetota</taxon>
        <taxon>Actinomycetes</taxon>
        <taxon>Mycobacteriales</taxon>
        <taxon>Mycobacteriaceae</taxon>
        <taxon>Mycolicibacterium</taxon>
    </lineage>
</organism>
<reference evidence="2 3" key="1">
    <citation type="submission" date="2018-12" db="EMBL/GenBank/DDBJ databases">
        <authorList>
            <consortium name="Pathogen Informatics"/>
        </authorList>
    </citation>
    <scope>NUCLEOTIDE SEQUENCE [LARGE SCALE GENOMIC DNA]</scope>
    <source>
        <strain evidence="2 3">NCTC10485</strain>
    </source>
</reference>
<dbReference type="EMBL" id="LR134355">
    <property type="protein sequence ID" value="VEG48680.1"/>
    <property type="molecule type" value="Genomic_DNA"/>
</dbReference>
<evidence type="ECO:0008006" key="4">
    <source>
        <dbReference type="Google" id="ProtNLM"/>
    </source>
</evidence>
<evidence type="ECO:0000256" key="1">
    <source>
        <dbReference type="SAM" id="SignalP"/>
    </source>
</evidence>
<keyword evidence="1" id="KW-0732">Signal</keyword>
<keyword evidence="3" id="KW-1185">Reference proteome</keyword>
<evidence type="ECO:0000313" key="2">
    <source>
        <dbReference type="EMBL" id="VEG48680.1"/>
    </source>
</evidence>
<sequence length="220" mass="23227">MRAIPAVLAAVLVAACAPVLDGTPTWPGAKLDRAILTEADFPTGVRYSRLVEDPGRADGADSPPSMVSMPPGCSDGLTKVIAGSAERGPGSAAKYDAVYDGARIAMTVLSWPLDLPALERTADRCTTFEVFFDDSSPGIPMTTTRLTADEQDGVDALFYQQTMTLAGEESSVYMAFANVGSMATFGLVTAEPNTGVTVKASLPQTFLDVMALQIERLREL</sequence>
<evidence type="ECO:0000313" key="3">
    <source>
        <dbReference type="Proteomes" id="UP000282551"/>
    </source>
</evidence>
<accession>A0A3S4VIY7</accession>
<gene>
    <name evidence="2" type="ORF">NCTC10485_02980</name>
</gene>
<feature type="chain" id="PRO_5038391495" description="DUF5642 domain-containing protein" evidence="1">
    <location>
        <begin position="22"/>
        <end position="220"/>
    </location>
</feature>
<protein>
    <recommendedName>
        <fullName evidence="4">DUF5642 domain-containing protein</fullName>
    </recommendedName>
</protein>